<dbReference type="KEGG" id="mten:GWK48_07200"/>
<gene>
    <name evidence="1" type="ORF">GWK48_07200</name>
</gene>
<evidence type="ECO:0000313" key="2">
    <source>
        <dbReference type="Proteomes" id="UP000509301"/>
    </source>
</evidence>
<proteinExistence type="predicted"/>
<dbReference type="AlphaFoldDB" id="A0A6N0NXT5"/>
<name>A0A6N0NXT5_9CREN</name>
<reference evidence="1 2" key="1">
    <citation type="submission" date="2020-02" db="EMBL/GenBank/DDBJ databases">
        <title>Comparative genome analysis reveals the metabolism and evolution of the thermophilic archaeal genus Metallosphaera.</title>
        <authorList>
            <person name="Jiang C."/>
        </authorList>
    </citation>
    <scope>NUCLEOTIDE SEQUENCE [LARGE SCALE GENOMIC DNA]</scope>
    <source>
        <strain evidence="1 2">Ric-A</strain>
    </source>
</reference>
<dbReference type="Proteomes" id="UP000509301">
    <property type="component" value="Chromosome"/>
</dbReference>
<dbReference type="EMBL" id="CP049074">
    <property type="protein sequence ID" value="QKR00188.1"/>
    <property type="molecule type" value="Genomic_DNA"/>
</dbReference>
<organism evidence="1 2">
    <name type="scientific">Metallosphaera tengchongensis</name>
    <dbReference type="NCBI Taxonomy" id="1532350"/>
    <lineage>
        <taxon>Archaea</taxon>
        <taxon>Thermoproteota</taxon>
        <taxon>Thermoprotei</taxon>
        <taxon>Sulfolobales</taxon>
        <taxon>Sulfolobaceae</taxon>
        <taxon>Metallosphaera</taxon>
    </lineage>
</organism>
<protein>
    <submittedName>
        <fullName evidence="1">Uncharacterized protein</fullName>
    </submittedName>
</protein>
<dbReference type="RefSeq" id="WP_174630928.1">
    <property type="nucleotide sequence ID" value="NZ_CP049074.1"/>
</dbReference>
<accession>A0A6N0NXT5</accession>
<evidence type="ECO:0000313" key="1">
    <source>
        <dbReference type="EMBL" id="QKR00188.1"/>
    </source>
</evidence>
<keyword evidence="2" id="KW-1185">Reference proteome</keyword>
<sequence length="94" mass="10861">MEQGLAHGIMTRKISLLHLEKLRNMLGDSNQDLNLIWKQENLQLIWLSGMAKKVVSEALTRFSYNIKPLANQLKKDLGIETDDVEFLKKPTFLH</sequence>
<dbReference type="GeneID" id="55641723"/>